<evidence type="ECO:0000256" key="5">
    <source>
        <dbReference type="ARBA" id="ARBA00023002"/>
    </source>
</evidence>
<dbReference type="PRINTS" id="PR00465">
    <property type="entry name" value="EP450IV"/>
</dbReference>
<evidence type="ECO:0000256" key="8">
    <source>
        <dbReference type="PIRSR" id="PIRSR602403-1"/>
    </source>
</evidence>
<dbReference type="CDD" id="cd11041">
    <property type="entry name" value="CYP503A1-like"/>
    <property type="match status" value="1"/>
</dbReference>
<gene>
    <name evidence="10" type="ORF">LTR77_007885</name>
</gene>
<dbReference type="GO" id="GO:0016705">
    <property type="term" value="F:oxidoreductase activity, acting on paired donors, with incorporation or reduction of molecular oxygen"/>
    <property type="evidence" value="ECO:0007669"/>
    <property type="project" value="InterPro"/>
</dbReference>
<dbReference type="PANTHER" id="PTHR46206">
    <property type="entry name" value="CYTOCHROME P450"/>
    <property type="match status" value="1"/>
</dbReference>
<dbReference type="Pfam" id="PF00067">
    <property type="entry name" value="p450"/>
    <property type="match status" value="1"/>
</dbReference>
<comment type="cofactor">
    <cofactor evidence="1 8">
        <name>heme</name>
        <dbReference type="ChEBI" id="CHEBI:30413"/>
    </cofactor>
</comment>
<keyword evidence="4 8" id="KW-0479">Metal-binding</keyword>
<keyword evidence="3 8" id="KW-0349">Heme</keyword>
<dbReference type="Gene3D" id="1.10.630.10">
    <property type="entry name" value="Cytochrome P450"/>
    <property type="match status" value="1"/>
</dbReference>
<keyword evidence="5 9" id="KW-0560">Oxidoreductase</keyword>
<feature type="binding site" description="axial binding residue" evidence="8">
    <location>
        <position position="293"/>
    </location>
    <ligand>
        <name>heme</name>
        <dbReference type="ChEBI" id="CHEBI:30413"/>
    </ligand>
    <ligandPart>
        <name>Fe</name>
        <dbReference type="ChEBI" id="CHEBI:18248"/>
    </ligandPart>
</feature>
<protein>
    <recommendedName>
        <fullName evidence="12">Cytochrome P450</fullName>
    </recommendedName>
</protein>
<comment type="similarity">
    <text evidence="2 9">Belongs to the cytochrome P450 family.</text>
</comment>
<dbReference type="PANTHER" id="PTHR46206:SF2">
    <property type="entry name" value="CYTOCHROME P450 MONOOXYGENASE AUSG-RELATED"/>
    <property type="match status" value="1"/>
</dbReference>
<dbReference type="InterPro" id="IPR017972">
    <property type="entry name" value="Cyt_P450_CS"/>
</dbReference>
<reference evidence="10 11" key="1">
    <citation type="submission" date="2023-08" db="EMBL/GenBank/DDBJ databases">
        <title>Black Yeasts Isolated from many extreme environments.</title>
        <authorList>
            <person name="Coleine C."/>
            <person name="Stajich J.E."/>
            <person name="Selbmann L."/>
        </authorList>
    </citation>
    <scope>NUCLEOTIDE SEQUENCE [LARGE SCALE GENOMIC DNA]</scope>
    <source>
        <strain evidence="10 11">CCFEE 5935</strain>
    </source>
</reference>
<keyword evidence="7 9" id="KW-0503">Monooxygenase</keyword>
<evidence type="ECO:0000256" key="1">
    <source>
        <dbReference type="ARBA" id="ARBA00001971"/>
    </source>
</evidence>
<dbReference type="GO" id="GO:0020037">
    <property type="term" value="F:heme binding"/>
    <property type="evidence" value="ECO:0007669"/>
    <property type="project" value="InterPro"/>
</dbReference>
<accession>A0AAV9P677</accession>
<evidence type="ECO:0000256" key="4">
    <source>
        <dbReference type="ARBA" id="ARBA00022723"/>
    </source>
</evidence>
<dbReference type="SUPFAM" id="SSF48264">
    <property type="entry name" value="Cytochrome P450"/>
    <property type="match status" value="1"/>
</dbReference>
<evidence type="ECO:0000256" key="2">
    <source>
        <dbReference type="ARBA" id="ARBA00010617"/>
    </source>
</evidence>
<organism evidence="10 11">
    <name type="scientific">Saxophila tyrrhenica</name>
    <dbReference type="NCBI Taxonomy" id="1690608"/>
    <lineage>
        <taxon>Eukaryota</taxon>
        <taxon>Fungi</taxon>
        <taxon>Dikarya</taxon>
        <taxon>Ascomycota</taxon>
        <taxon>Pezizomycotina</taxon>
        <taxon>Dothideomycetes</taxon>
        <taxon>Dothideomycetidae</taxon>
        <taxon>Mycosphaerellales</taxon>
        <taxon>Extremaceae</taxon>
        <taxon>Saxophila</taxon>
    </lineage>
</organism>
<keyword evidence="6 8" id="KW-0408">Iron</keyword>
<evidence type="ECO:0000256" key="6">
    <source>
        <dbReference type="ARBA" id="ARBA00023004"/>
    </source>
</evidence>
<dbReference type="Proteomes" id="UP001337655">
    <property type="component" value="Unassembled WGS sequence"/>
</dbReference>
<dbReference type="InterPro" id="IPR002403">
    <property type="entry name" value="Cyt_P450_E_grp-IV"/>
</dbReference>
<dbReference type="RefSeq" id="XP_064656963.1">
    <property type="nucleotide sequence ID" value="XM_064805121.1"/>
</dbReference>
<dbReference type="EMBL" id="JAVRRT010000012">
    <property type="protein sequence ID" value="KAK5167155.1"/>
    <property type="molecule type" value="Genomic_DNA"/>
</dbReference>
<dbReference type="InterPro" id="IPR001128">
    <property type="entry name" value="Cyt_P450"/>
</dbReference>
<dbReference type="AlphaFoldDB" id="A0AAV9P677"/>
<evidence type="ECO:0008006" key="12">
    <source>
        <dbReference type="Google" id="ProtNLM"/>
    </source>
</evidence>
<evidence type="ECO:0000256" key="7">
    <source>
        <dbReference type="ARBA" id="ARBA00023033"/>
    </source>
</evidence>
<dbReference type="GeneID" id="89929220"/>
<sequence>MREYFGESEEWQTQPLKEAILNLVARLSSRVFLGKDLCRDPAWLNISKNYTVDVFMAANLMRLVPGPLRPLLYWFIPTNTRLRREVRDARQLILPEVERRRKRAEDALEAGEKPPKTADTIGWMVEIAQARGRAVDYVPAQLSLTMAAIHTTTETTTKCILQLCDTPEIVQPLREEVIQVLREEGWTKVALGKMRLLDSFLKEVQRTHGLATTSMNRLVKNDIILSDGTKLPKGSRILVPDDRTHDPSIFPEPEKFDVSRFLTLREQSGGESKHQFVTTTSDHLGFGHGQHACPGRFFASNEMKIALSFILLRYDLKFPDGEGRPKDLAFETANMTAPNLKVQIRRRKEEIDGRDPQQPLQAA</sequence>
<dbReference type="GO" id="GO:0005506">
    <property type="term" value="F:iron ion binding"/>
    <property type="evidence" value="ECO:0007669"/>
    <property type="project" value="InterPro"/>
</dbReference>
<comment type="caution">
    <text evidence="10">The sequence shown here is derived from an EMBL/GenBank/DDBJ whole genome shotgun (WGS) entry which is preliminary data.</text>
</comment>
<dbReference type="PROSITE" id="PS00086">
    <property type="entry name" value="CYTOCHROME_P450"/>
    <property type="match status" value="1"/>
</dbReference>
<proteinExistence type="inferred from homology"/>
<keyword evidence="11" id="KW-1185">Reference proteome</keyword>
<evidence type="ECO:0000313" key="10">
    <source>
        <dbReference type="EMBL" id="KAK5167155.1"/>
    </source>
</evidence>
<evidence type="ECO:0000256" key="9">
    <source>
        <dbReference type="RuleBase" id="RU000461"/>
    </source>
</evidence>
<dbReference type="InterPro" id="IPR036396">
    <property type="entry name" value="Cyt_P450_sf"/>
</dbReference>
<evidence type="ECO:0000256" key="3">
    <source>
        <dbReference type="ARBA" id="ARBA00022617"/>
    </source>
</evidence>
<evidence type="ECO:0000313" key="11">
    <source>
        <dbReference type="Proteomes" id="UP001337655"/>
    </source>
</evidence>
<name>A0AAV9P677_9PEZI</name>
<dbReference type="GO" id="GO:0004497">
    <property type="term" value="F:monooxygenase activity"/>
    <property type="evidence" value="ECO:0007669"/>
    <property type="project" value="UniProtKB-KW"/>
</dbReference>